<dbReference type="FunFam" id="3.40.50.720:FF:000215">
    <property type="entry name" value="3-hydroxyacyl-CoA dehydrogenase type-2"/>
    <property type="match status" value="1"/>
</dbReference>
<comment type="catalytic activity">
    <reaction evidence="11">
        <text>3beta,7beta-dihydroxy-5beta-cholan-24-oate + NAD(+) = 3beta-hydroxy-7-oxo-5beta-cholan-24-oate + NADH + H(+)</text>
        <dbReference type="Rhea" id="RHEA:42024"/>
        <dbReference type="ChEBI" id="CHEBI:15378"/>
        <dbReference type="ChEBI" id="CHEBI:57540"/>
        <dbReference type="ChEBI" id="CHEBI:57945"/>
        <dbReference type="ChEBI" id="CHEBI:78602"/>
        <dbReference type="ChEBI" id="CHEBI:78603"/>
    </reaction>
    <physiologicalReaction direction="left-to-right" evidence="11">
        <dbReference type="Rhea" id="RHEA:42025"/>
    </physiologicalReaction>
</comment>
<comment type="catalytic activity">
    <reaction evidence="15">
        <text>11-dehydrocorticosterone + NAD(+) = pregn-4-ene-3,11,20,21-tetraone + NADH + H(+)</text>
        <dbReference type="Rhea" id="RHEA:42020"/>
        <dbReference type="ChEBI" id="CHEBI:15378"/>
        <dbReference type="ChEBI" id="CHEBI:57540"/>
        <dbReference type="ChEBI" id="CHEBI:57945"/>
        <dbReference type="ChEBI" id="CHEBI:78600"/>
        <dbReference type="ChEBI" id="CHEBI:78601"/>
    </reaction>
    <physiologicalReaction direction="left-to-right" evidence="15">
        <dbReference type="Rhea" id="RHEA:42021"/>
    </physiologicalReaction>
</comment>
<organism evidence="21 22">
    <name type="scientific">Parnassius apollo</name>
    <name type="common">Apollo butterfly</name>
    <name type="synonym">Papilio apollo</name>
    <dbReference type="NCBI Taxonomy" id="110799"/>
    <lineage>
        <taxon>Eukaryota</taxon>
        <taxon>Metazoa</taxon>
        <taxon>Ecdysozoa</taxon>
        <taxon>Arthropoda</taxon>
        <taxon>Hexapoda</taxon>
        <taxon>Insecta</taxon>
        <taxon>Pterygota</taxon>
        <taxon>Neoptera</taxon>
        <taxon>Endopterygota</taxon>
        <taxon>Lepidoptera</taxon>
        <taxon>Glossata</taxon>
        <taxon>Ditrysia</taxon>
        <taxon>Papilionoidea</taxon>
        <taxon>Papilionidae</taxon>
        <taxon>Parnassiinae</taxon>
        <taxon>Parnassini</taxon>
        <taxon>Parnassius</taxon>
        <taxon>Parnassius</taxon>
    </lineage>
</organism>
<evidence type="ECO:0000256" key="18">
    <source>
        <dbReference type="ARBA" id="ARBA00082293"/>
    </source>
</evidence>
<comment type="similarity">
    <text evidence="1">Belongs to the short-chain dehydrogenases/reductases (SDR) family.</text>
</comment>
<comment type="catalytic activity">
    <reaction evidence="6">
        <text>a (3S)-3-hydroxyacyl-CoA + NAD(+) = a 3-oxoacyl-CoA + NADH + H(+)</text>
        <dbReference type="Rhea" id="RHEA:22432"/>
        <dbReference type="ChEBI" id="CHEBI:15378"/>
        <dbReference type="ChEBI" id="CHEBI:57318"/>
        <dbReference type="ChEBI" id="CHEBI:57540"/>
        <dbReference type="ChEBI" id="CHEBI:57945"/>
        <dbReference type="ChEBI" id="CHEBI:90726"/>
        <dbReference type="EC" id="1.1.1.35"/>
    </reaction>
    <physiologicalReaction direction="left-to-right" evidence="6">
        <dbReference type="Rhea" id="RHEA:22433"/>
    </physiologicalReaction>
    <physiologicalReaction direction="right-to-left" evidence="6">
        <dbReference type="Rhea" id="RHEA:22434"/>
    </physiologicalReaction>
</comment>
<comment type="catalytic activity">
    <reaction evidence="13">
        <text>5alpha-pregnan-20beta-ol-3-one + NAD(+) = 5alpha-pregnane-3,20-dione + NADH + H(+)</text>
        <dbReference type="Rhea" id="RHEA:42008"/>
        <dbReference type="ChEBI" id="CHEBI:15378"/>
        <dbReference type="ChEBI" id="CHEBI:28952"/>
        <dbReference type="ChEBI" id="CHEBI:57540"/>
        <dbReference type="ChEBI" id="CHEBI:57945"/>
        <dbReference type="ChEBI" id="CHEBI:78594"/>
    </reaction>
    <physiologicalReaction direction="left-to-right" evidence="13">
        <dbReference type="Rhea" id="RHEA:42009"/>
    </physiologicalReaction>
</comment>
<feature type="compositionally biased region" description="Polar residues" evidence="20">
    <location>
        <begin position="252"/>
        <end position="267"/>
    </location>
</feature>
<evidence type="ECO:0000256" key="20">
    <source>
        <dbReference type="SAM" id="MobiDB-lite"/>
    </source>
</evidence>
<evidence type="ECO:0000313" key="21">
    <source>
        <dbReference type="EMBL" id="CAG5014707.1"/>
    </source>
</evidence>
<dbReference type="GO" id="GO:0047044">
    <property type="term" value="F:androstan-3-alpha,17-beta-diol dehydrogenase (NAD+) activity"/>
    <property type="evidence" value="ECO:0007669"/>
    <property type="project" value="UniProtKB-EC"/>
</dbReference>
<evidence type="ECO:0000256" key="4">
    <source>
        <dbReference type="ARBA" id="ARBA00024072"/>
    </source>
</evidence>
<evidence type="ECO:0000256" key="12">
    <source>
        <dbReference type="ARBA" id="ARBA00051831"/>
    </source>
</evidence>
<evidence type="ECO:0000256" key="15">
    <source>
        <dbReference type="ARBA" id="ARBA00052668"/>
    </source>
</evidence>
<comment type="catalytic activity">
    <reaction evidence="14">
        <text>cortisone + NAD(+) = 17alpha-hydroxypregn-4-en-3,11,20-trione-21-al + NADH + H(+)</text>
        <dbReference type="Rhea" id="RHEA:42016"/>
        <dbReference type="ChEBI" id="CHEBI:15378"/>
        <dbReference type="ChEBI" id="CHEBI:16962"/>
        <dbReference type="ChEBI" id="CHEBI:57540"/>
        <dbReference type="ChEBI" id="CHEBI:57945"/>
        <dbReference type="ChEBI" id="CHEBI:78596"/>
    </reaction>
    <physiologicalReaction direction="left-to-right" evidence="14">
        <dbReference type="Rhea" id="RHEA:42017"/>
    </physiologicalReaction>
</comment>
<evidence type="ECO:0000256" key="11">
    <source>
        <dbReference type="ARBA" id="ARBA00051637"/>
    </source>
</evidence>
<dbReference type="EMBL" id="CAJQZP010001062">
    <property type="protein sequence ID" value="CAG5014707.1"/>
    <property type="molecule type" value="Genomic_DNA"/>
</dbReference>
<dbReference type="PANTHER" id="PTHR43658">
    <property type="entry name" value="SHORT-CHAIN DEHYDROGENASE/REDUCTASE"/>
    <property type="match status" value="1"/>
</dbReference>
<evidence type="ECO:0000256" key="8">
    <source>
        <dbReference type="ARBA" id="ARBA00050435"/>
    </source>
</evidence>
<dbReference type="OrthoDB" id="1274115at2759"/>
<comment type="catalytic activity">
    <reaction evidence="7">
        <text>5alpha-androstane-3alpha,17beta-diol + NAD(+) = 17beta-hydroxy-5alpha-androstan-3-one + NADH + H(+)</text>
        <dbReference type="Rhea" id="RHEA:42004"/>
        <dbReference type="ChEBI" id="CHEBI:15378"/>
        <dbReference type="ChEBI" id="CHEBI:16330"/>
        <dbReference type="ChEBI" id="CHEBI:36713"/>
        <dbReference type="ChEBI" id="CHEBI:57540"/>
        <dbReference type="ChEBI" id="CHEBI:57945"/>
        <dbReference type="EC" id="1.1.1.53"/>
    </reaction>
    <physiologicalReaction direction="right-to-left" evidence="7">
        <dbReference type="Rhea" id="RHEA:42006"/>
    </physiologicalReaction>
</comment>
<dbReference type="GO" id="GO:0004303">
    <property type="term" value="F:estradiol 17-beta-dehydrogenase [NAD(P)+] activity"/>
    <property type="evidence" value="ECO:0007669"/>
    <property type="project" value="UniProtKB-EC"/>
</dbReference>
<evidence type="ECO:0000256" key="14">
    <source>
        <dbReference type="ARBA" id="ARBA00052417"/>
    </source>
</evidence>
<evidence type="ECO:0000256" key="7">
    <source>
        <dbReference type="ARBA" id="ARBA00050365"/>
    </source>
</evidence>
<comment type="catalytic activity">
    <reaction evidence="10">
        <text>(3S)-3-hydroxybutanoyl-CoA + NAD(+) = acetoacetyl-CoA + NADH + H(+)</text>
        <dbReference type="Rhea" id="RHEA:30799"/>
        <dbReference type="ChEBI" id="CHEBI:15378"/>
        <dbReference type="ChEBI" id="CHEBI:57286"/>
        <dbReference type="ChEBI" id="CHEBI:57316"/>
        <dbReference type="ChEBI" id="CHEBI:57540"/>
        <dbReference type="ChEBI" id="CHEBI:57945"/>
    </reaction>
    <physiologicalReaction direction="left-to-right" evidence="10">
        <dbReference type="Rhea" id="RHEA:30800"/>
    </physiologicalReaction>
    <physiologicalReaction direction="right-to-left" evidence="10">
        <dbReference type="Rhea" id="RHEA:30801"/>
    </physiologicalReaction>
</comment>
<comment type="catalytic activity">
    <reaction evidence="5">
        <text>17beta-estradiol + NAD(+) = estrone + NADH + H(+)</text>
        <dbReference type="Rhea" id="RHEA:24612"/>
        <dbReference type="ChEBI" id="CHEBI:15378"/>
        <dbReference type="ChEBI" id="CHEBI:16469"/>
        <dbReference type="ChEBI" id="CHEBI:17263"/>
        <dbReference type="ChEBI" id="CHEBI:57540"/>
        <dbReference type="ChEBI" id="CHEBI:57945"/>
        <dbReference type="EC" id="1.1.1.62"/>
    </reaction>
    <physiologicalReaction direction="left-to-right" evidence="5">
        <dbReference type="Rhea" id="RHEA:24613"/>
    </physiologicalReaction>
</comment>
<dbReference type="GO" id="GO:0003857">
    <property type="term" value="F:(3S)-3-hydroxyacyl-CoA dehydrogenase (NAD+) activity"/>
    <property type="evidence" value="ECO:0007669"/>
    <property type="project" value="UniProtKB-EC"/>
</dbReference>
<comment type="caution">
    <text evidence="21">The sequence shown here is derived from an EMBL/GenBank/DDBJ whole genome shotgun (WGS) entry which is preliminary data.</text>
</comment>
<dbReference type="InterPro" id="IPR002347">
    <property type="entry name" value="SDR_fam"/>
</dbReference>
<protein>
    <recommendedName>
        <fullName evidence="16">3-hydroxyacyl-CoA dehydrogenase type-2</fullName>
        <ecNumber evidence="3">1.1.1.53</ecNumber>
        <ecNumber evidence="4">1.1.1.62</ecNumber>
    </recommendedName>
    <alternativeName>
        <fullName evidence="18">3-hydroxyacyl-CoA dehydrogenase type II</fullName>
    </alternativeName>
    <alternativeName>
        <fullName evidence="19">Mitochondrial ribonuclease P protein 2</fullName>
    </alternativeName>
    <alternativeName>
        <fullName evidence="17">Type II HADH</fullName>
    </alternativeName>
</protein>
<comment type="catalytic activity">
    <reaction evidence="9">
        <text>cortisol + NAD(+) = 11beta,17alpha-dihydroxypregn-4-ene-3,20,21-trione + NADH + H(+)</text>
        <dbReference type="Rhea" id="RHEA:42012"/>
        <dbReference type="ChEBI" id="CHEBI:15378"/>
        <dbReference type="ChEBI" id="CHEBI:17650"/>
        <dbReference type="ChEBI" id="CHEBI:57540"/>
        <dbReference type="ChEBI" id="CHEBI:57945"/>
        <dbReference type="ChEBI" id="CHEBI:78595"/>
    </reaction>
    <physiologicalReaction direction="left-to-right" evidence="9">
        <dbReference type="Rhea" id="RHEA:42013"/>
    </physiologicalReaction>
</comment>
<evidence type="ECO:0000256" key="10">
    <source>
        <dbReference type="ARBA" id="ARBA00051004"/>
    </source>
</evidence>
<evidence type="ECO:0000256" key="2">
    <source>
        <dbReference type="ARBA" id="ARBA00023002"/>
    </source>
</evidence>
<dbReference type="GO" id="GO:0005739">
    <property type="term" value="C:mitochondrion"/>
    <property type="evidence" value="ECO:0007669"/>
    <property type="project" value="TreeGrafter"/>
</dbReference>
<accession>A0A8S3XHH1</accession>
<dbReference type="GO" id="GO:0008210">
    <property type="term" value="P:estrogen metabolic process"/>
    <property type="evidence" value="ECO:0007669"/>
    <property type="project" value="TreeGrafter"/>
</dbReference>
<evidence type="ECO:0000256" key="6">
    <source>
        <dbReference type="ARBA" id="ARBA00050141"/>
    </source>
</evidence>
<dbReference type="EC" id="1.1.1.62" evidence="4"/>
<comment type="catalytic activity">
    <reaction evidence="8">
        <text>17beta-hydroxy-5alpha-androstan-3-one + NAD(+) = 5alpha-androstan-3,17-dione + NADH + H(+)</text>
        <dbReference type="Rhea" id="RHEA:41992"/>
        <dbReference type="ChEBI" id="CHEBI:15378"/>
        <dbReference type="ChEBI" id="CHEBI:15994"/>
        <dbReference type="ChEBI" id="CHEBI:16330"/>
        <dbReference type="ChEBI" id="CHEBI:57540"/>
        <dbReference type="ChEBI" id="CHEBI:57945"/>
    </reaction>
    <physiologicalReaction direction="left-to-right" evidence="8">
        <dbReference type="Rhea" id="RHEA:41993"/>
    </physiologicalReaction>
</comment>
<feature type="region of interest" description="Disordered" evidence="20">
    <location>
        <begin position="252"/>
        <end position="292"/>
    </location>
</feature>
<evidence type="ECO:0000256" key="19">
    <source>
        <dbReference type="ARBA" id="ARBA00082399"/>
    </source>
</evidence>
<feature type="compositionally biased region" description="Basic and acidic residues" evidence="20">
    <location>
        <begin position="270"/>
        <end position="281"/>
    </location>
</feature>
<dbReference type="Proteomes" id="UP000691718">
    <property type="component" value="Unassembled WGS sequence"/>
</dbReference>
<name>A0A8S3XHH1_PARAO</name>
<dbReference type="GO" id="GO:0006631">
    <property type="term" value="P:fatty acid metabolic process"/>
    <property type="evidence" value="ECO:0007669"/>
    <property type="project" value="TreeGrafter"/>
</dbReference>
<dbReference type="CDD" id="cd05371">
    <property type="entry name" value="HSD10-like_SDR_c"/>
    <property type="match status" value="1"/>
</dbReference>
<dbReference type="GO" id="GO:0008209">
    <property type="term" value="P:androgen metabolic process"/>
    <property type="evidence" value="ECO:0007669"/>
    <property type="project" value="TreeGrafter"/>
</dbReference>
<sequence length="487" mass="53643">MLKGMVSLVTGGASGLGKATVERLIKSEGKVVILDIQGTRAQELAKRLGGNVAVSVGCVSSEDDVKKALELTKSEFGRLDTVVNCAGFAQTRQVYNFYKDKECSMDDFIKCINVNTIGTFNTIRLAAGLIGKNEPNEDGQRGVIVNTASTIAYEGDIGQAGYAASTAAVIGMTLPIARDLASRGIRVVTIAPGIFETPLVTYLPKKMIEFIKRMTPFPSRLGKPEEFAHLVTSIVENPMLNGEDISVNTQVTENEGSAESEQNNTIAGSEKQKTPNCEHSENGGSGSPFNFEKPINHKRKIDLPIDRAIKELKAICEQNKKTTENEFDLFCKSLAIQLMKMPLDRTFRCQEKFQSMMTQERLTQISQSSIYSDSSTQSPFSINQSPQYDTYYLTQEQVHSPVVSVPMSSPQKLFQITEPQASTQENLVLQAPPYENTRPKHHHYIVTQQQANSSIVTVLNQTETNQIAVDQTSIQENILFQAVKSIL</sequence>
<reference evidence="21" key="1">
    <citation type="submission" date="2021-04" db="EMBL/GenBank/DDBJ databases">
        <authorList>
            <person name="Tunstrom K."/>
        </authorList>
    </citation>
    <scope>NUCLEOTIDE SEQUENCE</scope>
</reference>
<keyword evidence="22" id="KW-1185">Reference proteome</keyword>
<dbReference type="Pfam" id="PF00106">
    <property type="entry name" value="adh_short"/>
    <property type="match status" value="1"/>
</dbReference>
<evidence type="ECO:0000256" key="13">
    <source>
        <dbReference type="ARBA" id="ARBA00052095"/>
    </source>
</evidence>
<evidence type="ECO:0000256" key="16">
    <source>
        <dbReference type="ARBA" id="ARBA00072938"/>
    </source>
</evidence>
<evidence type="ECO:0000256" key="5">
    <source>
        <dbReference type="ARBA" id="ARBA00049381"/>
    </source>
</evidence>
<evidence type="ECO:0000256" key="9">
    <source>
        <dbReference type="ARBA" id="ARBA00050927"/>
    </source>
</evidence>
<keyword evidence="2" id="KW-0560">Oxidoreductase</keyword>
<evidence type="ECO:0000256" key="3">
    <source>
        <dbReference type="ARBA" id="ARBA00024071"/>
    </source>
</evidence>
<comment type="catalytic activity">
    <reaction evidence="12">
        <text>ursodeoxycholate + NAD(+) = 7-oxolithocholate + NADH + H(+)</text>
        <dbReference type="Rhea" id="RHEA:42028"/>
        <dbReference type="ChEBI" id="CHEBI:15378"/>
        <dbReference type="ChEBI" id="CHEBI:57540"/>
        <dbReference type="ChEBI" id="CHEBI:57945"/>
        <dbReference type="ChEBI" id="CHEBI:78604"/>
        <dbReference type="ChEBI" id="CHEBI:78605"/>
    </reaction>
    <physiologicalReaction direction="left-to-right" evidence="12">
        <dbReference type="Rhea" id="RHEA:42029"/>
    </physiologicalReaction>
</comment>
<evidence type="ECO:0000256" key="17">
    <source>
        <dbReference type="ARBA" id="ARBA00079624"/>
    </source>
</evidence>
<evidence type="ECO:0000313" key="22">
    <source>
        <dbReference type="Proteomes" id="UP000691718"/>
    </source>
</evidence>
<proteinExistence type="inferred from homology"/>
<dbReference type="AlphaFoldDB" id="A0A8S3XHH1"/>
<evidence type="ECO:0000256" key="1">
    <source>
        <dbReference type="ARBA" id="ARBA00006484"/>
    </source>
</evidence>
<dbReference type="EC" id="1.1.1.53" evidence="3"/>
<gene>
    <name evidence="21" type="ORF">PAPOLLO_LOCUS16207</name>
</gene>
<dbReference type="PANTHER" id="PTHR43658:SF8">
    <property type="entry name" value="17-BETA-HYDROXYSTEROID DEHYDROGENASE 14-RELATED"/>
    <property type="match status" value="1"/>
</dbReference>